<accession>A0A0C2DE61</accession>
<evidence type="ECO:0000313" key="2">
    <source>
        <dbReference type="Proteomes" id="UP000031599"/>
    </source>
</evidence>
<organism evidence="1 2">
    <name type="scientific">Enhygromyxa salina</name>
    <dbReference type="NCBI Taxonomy" id="215803"/>
    <lineage>
        <taxon>Bacteria</taxon>
        <taxon>Pseudomonadati</taxon>
        <taxon>Myxococcota</taxon>
        <taxon>Polyangia</taxon>
        <taxon>Nannocystales</taxon>
        <taxon>Nannocystaceae</taxon>
        <taxon>Enhygromyxa</taxon>
    </lineage>
</organism>
<comment type="caution">
    <text evidence="1">The sequence shown here is derived from an EMBL/GenBank/DDBJ whole genome shotgun (WGS) entry which is preliminary data.</text>
</comment>
<protein>
    <submittedName>
        <fullName evidence="1">Uncharacterized protein</fullName>
    </submittedName>
</protein>
<name>A0A0C2DE61_9BACT</name>
<dbReference type="Proteomes" id="UP000031599">
    <property type="component" value="Unassembled WGS sequence"/>
</dbReference>
<dbReference type="EMBL" id="JMCC02000016">
    <property type="protein sequence ID" value="KIG17947.1"/>
    <property type="molecule type" value="Genomic_DNA"/>
</dbReference>
<evidence type="ECO:0000313" key="1">
    <source>
        <dbReference type="EMBL" id="KIG17947.1"/>
    </source>
</evidence>
<gene>
    <name evidence="1" type="ORF">DB30_02162</name>
</gene>
<reference evidence="1 2" key="1">
    <citation type="submission" date="2014-12" db="EMBL/GenBank/DDBJ databases">
        <title>Genome assembly of Enhygromyxa salina DSM 15201.</title>
        <authorList>
            <person name="Sharma G."/>
            <person name="Subramanian S."/>
        </authorList>
    </citation>
    <scope>NUCLEOTIDE SEQUENCE [LARGE SCALE GENOMIC DNA]</scope>
    <source>
        <strain evidence="1 2">DSM 15201</strain>
    </source>
</reference>
<sequence length="98" mass="11061">MPDRCERASFAKVDRAGPLERDEALEHAIPRAIHNTETATADDGMKLISTAKHWGFRWSTQASKRDVARDGDEDLVHLVGHVQSYLVKVQSRPQLGRR</sequence>
<proteinExistence type="predicted"/>
<dbReference type="AlphaFoldDB" id="A0A0C2DE61"/>